<dbReference type="Proteomes" id="UP000012042">
    <property type="component" value="Chromosome"/>
</dbReference>
<keyword evidence="4" id="KW-0804">Transcription</keyword>
<evidence type="ECO:0000256" key="4">
    <source>
        <dbReference type="ARBA" id="ARBA00023163"/>
    </source>
</evidence>
<dbReference type="SUPFAM" id="SSF46955">
    <property type="entry name" value="Putative DNA-binding domain"/>
    <property type="match status" value="1"/>
</dbReference>
<accession>M5B195</accession>
<keyword evidence="2" id="KW-0805">Transcription regulation</keyword>
<reference evidence="6 7" key="1">
    <citation type="journal article" date="2013" name="PLoS ONE">
        <title>Genomic Analysis by Deep Sequencing of the Probiotic Lactobacillus brevis KB290 Harboring Nine Plasmids Reveals Genomic Stability.</title>
        <authorList>
            <person name="Fukao M."/>
            <person name="Oshima K."/>
            <person name="Morita H."/>
            <person name="Toh H."/>
            <person name="Suda W."/>
            <person name="Kim S.W."/>
            <person name="Suzuki S."/>
            <person name="Yakabe T."/>
            <person name="Hattori M."/>
            <person name="Yajima N."/>
        </authorList>
    </citation>
    <scope>NUCLEOTIDE SEQUENCE [LARGE SCALE GENOMIC DNA]</scope>
    <source>
        <strain evidence="6 7">KB290</strain>
    </source>
</reference>
<dbReference type="AlphaFoldDB" id="M5B195"/>
<sequence>MEGETTMAEFTNEMRKFFDIQRLVFRIGELSAMTDVSARQLRYWEKKGLIASQAREDGQQARVYTFKTFVQVSMIKYFLDEGYTLEAASHQARSRQDRMKYIHRFISSGLQGFATVDGQMAINLGAFDADQTLMAILPESGPTQYRLFPNDEAQRMTQAAPN</sequence>
<dbReference type="KEGG" id="lbk:LVISKB_1791"/>
<gene>
    <name evidence="6" type="ORF">LVISKB_1791</name>
</gene>
<dbReference type="PROSITE" id="PS50937">
    <property type="entry name" value="HTH_MERR_2"/>
    <property type="match status" value="1"/>
</dbReference>
<organism evidence="6 7">
    <name type="scientific">Levilactobacillus brevis KB290</name>
    <dbReference type="NCBI Taxonomy" id="1001583"/>
    <lineage>
        <taxon>Bacteria</taxon>
        <taxon>Bacillati</taxon>
        <taxon>Bacillota</taxon>
        <taxon>Bacilli</taxon>
        <taxon>Lactobacillales</taxon>
        <taxon>Lactobacillaceae</taxon>
        <taxon>Levilactobacillus</taxon>
    </lineage>
</organism>
<dbReference type="InterPro" id="IPR009061">
    <property type="entry name" value="DNA-bd_dom_put_sf"/>
</dbReference>
<evidence type="ECO:0000256" key="1">
    <source>
        <dbReference type="ARBA" id="ARBA00022491"/>
    </source>
</evidence>
<protein>
    <submittedName>
        <fullName evidence="6">Transcriptional regulator</fullName>
    </submittedName>
</protein>
<evidence type="ECO:0000313" key="7">
    <source>
        <dbReference type="Proteomes" id="UP000012042"/>
    </source>
</evidence>
<dbReference type="GO" id="GO:0003700">
    <property type="term" value="F:DNA-binding transcription factor activity"/>
    <property type="evidence" value="ECO:0007669"/>
    <property type="project" value="InterPro"/>
</dbReference>
<dbReference type="InterPro" id="IPR047057">
    <property type="entry name" value="MerR_fam"/>
</dbReference>
<dbReference type="SMART" id="SM00422">
    <property type="entry name" value="HTH_MERR"/>
    <property type="match status" value="1"/>
</dbReference>
<keyword evidence="1" id="KW-0678">Repressor</keyword>
<keyword evidence="3" id="KW-0238">DNA-binding</keyword>
<dbReference type="Pfam" id="PF13411">
    <property type="entry name" value="MerR_1"/>
    <property type="match status" value="1"/>
</dbReference>
<dbReference type="Gene3D" id="1.10.1660.10">
    <property type="match status" value="1"/>
</dbReference>
<evidence type="ECO:0000259" key="5">
    <source>
        <dbReference type="PROSITE" id="PS50937"/>
    </source>
</evidence>
<evidence type="ECO:0000313" key="6">
    <source>
        <dbReference type="EMBL" id="BAN07426.1"/>
    </source>
</evidence>
<dbReference type="PATRIC" id="fig|1001583.3.peg.1779"/>
<evidence type="ECO:0000256" key="2">
    <source>
        <dbReference type="ARBA" id="ARBA00023015"/>
    </source>
</evidence>
<evidence type="ECO:0000256" key="3">
    <source>
        <dbReference type="ARBA" id="ARBA00023125"/>
    </source>
</evidence>
<dbReference type="HOGENOM" id="CLU_119478_0_0_9"/>
<dbReference type="CDD" id="cd01105">
    <property type="entry name" value="HTH_GlnR-like"/>
    <property type="match status" value="1"/>
</dbReference>
<dbReference type="PANTHER" id="PTHR30204">
    <property type="entry name" value="REDOX-CYCLING DRUG-SENSING TRANSCRIPTIONAL ACTIVATOR SOXR"/>
    <property type="match status" value="1"/>
</dbReference>
<dbReference type="PROSITE" id="PS00552">
    <property type="entry name" value="HTH_MERR_1"/>
    <property type="match status" value="1"/>
</dbReference>
<proteinExistence type="predicted"/>
<dbReference type="PANTHER" id="PTHR30204:SF69">
    <property type="entry name" value="MERR-FAMILY TRANSCRIPTIONAL REGULATOR"/>
    <property type="match status" value="1"/>
</dbReference>
<feature type="domain" description="HTH merR-type" evidence="5">
    <location>
        <begin position="24"/>
        <end position="94"/>
    </location>
</feature>
<dbReference type="EMBL" id="AP012167">
    <property type="protein sequence ID" value="BAN07426.1"/>
    <property type="molecule type" value="Genomic_DNA"/>
</dbReference>
<name>M5B195_LEVBR</name>
<dbReference type="InterPro" id="IPR000551">
    <property type="entry name" value="MerR-type_HTH_dom"/>
</dbReference>
<dbReference type="GO" id="GO:0003677">
    <property type="term" value="F:DNA binding"/>
    <property type="evidence" value="ECO:0007669"/>
    <property type="project" value="UniProtKB-KW"/>
</dbReference>